<keyword evidence="5 13" id="KW-0812">Transmembrane</keyword>
<evidence type="ECO:0000256" key="1">
    <source>
        <dbReference type="ARBA" id="ARBA00004651"/>
    </source>
</evidence>
<feature type="transmembrane region" description="Helical" evidence="13">
    <location>
        <begin position="511"/>
        <end position="532"/>
    </location>
</feature>
<dbReference type="Proteomes" id="UP001328107">
    <property type="component" value="Unassembled WGS sequence"/>
</dbReference>
<accession>A0AAN5IE97</accession>
<dbReference type="PRINTS" id="PR01494">
    <property type="entry name" value="KV9CHANNEL"/>
</dbReference>
<evidence type="ECO:0000313" key="16">
    <source>
        <dbReference type="EMBL" id="GMR59341.1"/>
    </source>
</evidence>
<keyword evidence="2" id="KW-0813">Transport</keyword>
<evidence type="ECO:0000259" key="15">
    <source>
        <dbReference type="Pfam" id="PF02214"/>
    </source>
</evidence>
<evidence type="ECO:0000256" key="7">
    <source>
        <dbReference type="ARBA" id="ARBA00022882"/>
    </source>
</evidence>
<dbReference type="PANTHER" id="PTHR11537:SF121">
    <property type="entry name" value="BTB DOMAIN-CONTAINING PROTEIN"/>
    <property type="match status" value="1"/>
</dbReference>
<evidence type="ECO:0000256" key="11">
    <source>
        <dbReference type="ARBA" id="ARBA00023136"/>
    </source>
</evidence>
<dbReference type="CDD" id="cd18317">
    <property type="entry name" value="BTB_POZ_Kv"/>
    <property type="match status" value="1"/>
</dbReference>
<comment type="caution">
    <text evidence="16">The sequence shown here is derived from an EMBL/GenBank/DDBJ whole genome shotgun (WGS) entry which is preliminary data.</text>
</comment>
<dbReference type="InterPro" id="IPR005821">
    <property type="entry name" value="Ion_trans_dom"/>
</dbReference>
<protein>
    <submittedName>
        <fullName evidence="16">Uncharacterized protein</fullName>
    </submittedName>
</protein>
<dbReference type="GO" id="GO:0001508">
    <property type="term" value="P:action potential"/>
    <property type="evidence" value="ECO:0007669"/>
    <property type="project" value="TreeGrafter"/>
</dbReference>
<keyword evidence="3" id="KW-1003">Cell membrane</keyword>
<evidence type="ECO:0000256" key="6">
    <source>
        <dbReference type="ARBA" id="ARBA00022826"/>
    </source>
</evidence>
<dbReference type="InterPro" id="IPR027359">
    <property type="entry name" value="Volt_channel_dom_sf"/>
</dbReference>
<evidence type="ECO:0000256" key="4">
    <source>
        <dbReference type="ARBA" id="ARBA00022538"/>
    </source>
</evidence>
<dbReference type="FunFam" id="1.10.287.70:FF:000005">
    <property type="entry name" value="potassium voltage-gated channel subfamily G member 1"/>
    <property type="match status" value="1"/>
</dbReference>
<evidence type="ECO:0000256" key="10">
    <source>
        <dbReference type="ARBA" id="ARBA00023065"/>
    </source>
</evidence>
<keyword evidence="8" id="KW-0630">Potassium</keyword>
<dbReference type="AlphaFoldDB" id="A0AAN5IE97"/>
<dbReference type="EMBL" id="BTRK01000006">
    <property type="protein sequence ID" value="GMR59341.1"/>
    <property type="molecule type" value="Genomic_DNA"/>
</dbReference>
<proteinExistence type="predicted"/>
<feature type="transmembrane region" description="Helical" evidence="13">
    <location>
        <begin position="252"/>
        <end position="274"/>
    </location>
</feature>
<evidence type="ECO:0000256" key="13">
    <source>
        <dbReference type="SAM" id="Phobius"/>
    </source>
</evidence>
<keyword evidence="17" id="KW-1185">Reference proteome</keyword>
<evidence type="ECO:0000256" key="8">
    <source>
        <dbReference type="ARBA" id="ARBA00022958"/>
    </source>
</evidence>
<dbReference type="Gene3D" id="3.30.710.10">
    <property type="entry name" value="Potassium Channel Kv1.1, Chain A"/>
    <property type="match status" value="1"/>
</dbReference>
<organism evidence="16 17">
    <name type="scientific">Pristionchus mayeri</name>
    <dbReference type="NCBI Taxonomy" id="1317129"/>
    <lineage>
        <taxon>Eukaryota</taxon>
        <taxon>Metazoa</taxon>
        <taxon>Ecdysozoa</taxon>
        <taxon>Nematoda</taxon>
        <taxon>Chromadorea</taxon>
        <taxon>Rhabditida</taxon>
        <taxon>Rhabditina</taxon>
        <taxon>Diplogasteromorpha</taxon>
        <taxon>Diplogasteroidea</taxon>
        <taxon>Neodiplogasteridae</taxon>
        <taxon>Pristionchus</taxon>
    </lineage>
</organism>
<dbReference type="Gene3D" id="1.20.120.350">
    <property type="entry name" value="Voltage-gated potassium channels. Chain C"/>
    <property type="match status" value="1"/>
</dbReference>
<evidence type="ECO:0000256" key="12">
    <source>
        <dbReference type="ARBA" id="ARBA00023303"/>
    </source>
</evidence>
<keyword evidence="12" id="KW-0407">Ion channel</keyword>
<reference evidence="17" key="1">
    <citation type="submission" date="2022-10" db="EMBL/GenBank/DDBJ databases">
        <title>Genome assembly of Pristionchus species.</title>
        <authorList>
            <person name="Yoshida K."/>
            <person name="Sommer R.J."/>
        </authorList>
    </citation>
    <scope>NUCLEOTIDE SEQUENCE [LARGE SCALE GENOMIC DNA]</scope>
    <source>
        <strain evidence="17">RS5460</strain>
    </source>
</reference>
<dbReference type="InterPro" id="IPR003968">
    <property type="entry name" value="K_chnl_volt-dep_Kv"/>
</dbReference>
<keyword evidence="9 13" id="KW-1133">Transmembrane helix</keyword>
<feature type="transmembrane region" description="Helical" evidence="13">
    <location>
        <begin position="483"/>
        <end position="499"/>
    </location>
</feature>
<evidence type="ECO:0000256" key="9">
    <source>
        <dbReference type="ARBA" id="ARBA00022989"/>
    </source>
</evidence>
<dbReference type="PANTHER" id="PTHR11537">
    <property type="entry name" value="VOLTAGE-GATED POTASSIUM CHANNEL"/>
    <property type="match status" value="1"/>
</dbReference>
<evidence type="ECO:0000259" key="14">
    <source>
        <dbReference type="Pfam" id="PF00520"/>
    </source>
</evidence>
<dbReference type="PRINTS" id="PR01491">
    <property type="entry name" value="KVCHANNEL"/>
</dbReference>
<feature type="transmembrane region" description="Helical" evidence="13">
    <location>
        <begin position="364"/>
        <end position="383"/>
    </location>
</feature>
<feature type="transmembrane region" description="Helical" evidence="13">
    <location>
        <begin position="403"/>
        <end position="421"/>
    </location>
</feature>
<dbReference type="FunFam" id="1.20.120.350:FF:000088">
    <property type="entry name" value="Protein CBG09661"/>
    <property type="match status" value="1"/>
</dbReference>
<evidence type="ECO:0000313" key="17">
    <source>
        <dbReference type="Proteomes" id="UP001328107"/>
    </source>
</evidence>
<dbReference type="GO" id="GO:0051260">
    <property type="term" value="P:protein homooligomerization"/>
    <property type="evidence" value="ECO:0007669"/>
    <property type="project" value="InterPro"/>
</dbReference>
<keyword evidence="4" id="KW-0633">Potassium transport</keyword>
<dbReference type="SUPFAM" id="SSF54695">
    <property type="entry name" value="POZ domain"/>
    <property type="match status" value="1"/>
</dbReference>
<dbReference type="Gene3D" id="1.10.287.70">
    <property type="match status" value="1"/>
</dbReference>
<keyword evidence="7" id="KW-0851">Voltage-gated channel</keyword>
<dbReference type="GO" id="GO:0008076">
    <property type="term" value="C:voltage-gated potassium channel complex"/>
    <property type="evidence" value="ECO:0007669"/>
    <property type="project" value="InterPro"/>
</dbReference>
<comment type="subcellular location">
    <subcellularLocation>
        <location evidence="1">Cell membrane</location>
        <topology evidence="1">Multi-pass membrane protein</topology>
    </subcellularLocation>
</comment>
<keyword evidence="6" id="KW-0631">Potassium channel</keyword>
<feature type="transmembrane region" description="Helical" evidence="13">
    <location>
        <begin position="324"/>
        <end position="343"/>
    </location>
</feature>
<feature type="domain" description="Ion transport" evidence="14">
    <location>
        <begin position="256"/>
        <end position="542"/>
    </location>
</feature>
<dbReference type="InterPro" id="IPR011333">
    <property type="entry name" value="SKP1/BTB/POZ_sf"/>
</dbReference>
<dbReference type="InterPro" id="IPR028325">
    <property type="entry name" value="VG_K_chnl"/>
</dbReference>
<evidence type="ECO:0000256" key="5">
    <source>
        <dbReference type="ARBA" id="ARBA00022692"/>
    </source>
</evidence>
<gene>
    <name evidence="16" type="ORF">PMAYCL1PPCAC_29536</name>
</gene>
<dbReference type="Pfam" id="PF00520">
    <property type="entry name" value="Ion_trans"/>
    <property type="match status" value="1"/>
</dbReference>
<dbReference type="InterPro" id="IPR003131">
    <property type="entry name" value="T1-type_BTB"/>
</dbReference>
<dbReference type="PRINTS" id="PR00169">
    <property type="entry name" value="KCHANNEL"/>
</dbReference>
<keyword evidence="10" id="KW-0406">Ion transport</keyword>
<dbReference type="Pfam" id="PF02214">
    <property type="entry name" value="BTB_2"/>
    <property type="match status" value="1"/>
</dbReference>
<evidence type="ECO:0000256" key="3">
    <source>
        <dbReference type="ARBA" id="ARBA00022475"/>
    </source>
</evidence>
<name>A0AAN5IE97_9BILA</name>
<dbReference type="GO" id="GO:0005251">
    <property type="term" value="F:delayed rectifier potassium channel activity"/>
    <property type="evidence" value="ECO:0007669"/>
    <property type="project" value="TreeGrafter"/>
</dbReference>
<keyword evidence="11 13" id="KW-0472">Membrane</keyword>
<sequence>MCTFPFLISPFLLERADLSMNMKIHLKHFSLSRERERERESFGPSHFLQKLHHPPSEMVGRERSLSTCPATSSLLTVPLEMESLSKKRAGSVTFSDTTLVAGTSTETYARISIGGKSYCVRTELWTEHESLMHRFIKMTHKERIEVADYFIPSSGEYYFERNTHFSDHIMDFFSTGTLHRPSNVCLDRFKDELQFWQIPLDQLAPCCTISSSLPKEKSVETGDDWETEFDGVCLSSFRLRVWKLMEDPQSSVPAALFAFFSVFFVFASVLGLILGSMPEFQSDNTNASFYHIMHSGKRGEGDKFASSLLSDSEFVYRPTDDPHSSLVVMEYICIAWFTFEYLVRLTISPRRYEFFSRTLNLIDLLTILPFYLELALPLFGVYASKFKEITGKEEYIEKWKKMQTWNTWMGAMLVIRILRVLRMARVFKLARYSTSLQTFGHTLQSSITELSMLSMFLITGIIFFSTVMYYLEKDESYTDFYSIPAGCWWCVVTMATVGYGDVKPVTTMGKLVATATSICGIIVLAFPISMIVEKFASAQQRSLQEAQLQQAQMSAVANNYLLRRFPTRRRVHRESVCKGSMRERRVAHDI</sequence>
<dbReference type="SUPFAM" id="SSF81324">
    <property type="entry name" value="Voltage-gated potassium channels"/>
    <property type="match status" value="1"/>
</dbReference>
<evidence type="ECO:0000256" key="2">
    <source>
        <dbReference type="ARBA" id="ARBA00022448"/>
    </source>
</evidence>
<dbReference type="InterPro" id="IPR003971">
    <property type="entry name" value="K_chnl_volt-dep_Kv5/Kv9"/>
</dbReference>
<feature type="domain" description="Potassium channel tetramerisation-type BTB" evidence="15">
    <location>
        <begin position="110"/>
        <end position="206"/>
    </location>
</feature>
<feature type="transmembrane region" description="Helical" evidence="13">
    <location>
        <begin position="450"/>
        <end position="471"/>
    </location>
</feature>